<protein>
    <submittedName>
        <fullName evidence="1">Uncharacterized protein</fullName>
    </submittedName>
</protein>
<gene>
    <name evidence="1" type="ORF">LCGC14_1742160</name>
</gene>
<dbReference type="EMBL" id="LAZR01015952">
    <property type="protein sequence ID" value="KKM06613.1"/>
    <property type="molecule type" value="Genomic_DNA"/>
</dbReference>
<proteinExistence type="predicted"/>
<comment type="caution">
    <text evidence="1">The sequence shown here is derived from an EMBL/GenBank/DDBJ whole genome shotgun (WGS) entry which is preliminary data.</text>
</comment>
<accession>A0A0F9K611</accession>
<sequence length="67" mass="8039">MKVKIVKKENDESVMALNFKPENDDEIRLLKELWSLNHIFLHQASYERIGKKITTISFWMDDKNEET</sequence>
<dbReference type="AlphaFoldDB" id="A0A0F9K611"/>
<reference evidence="1" key="1">
    <citation type="journal article" date="2015" name="Nature">
        <title>Complex archaea that bridge the gap between prokaryotes and eukaryotes.</title>
        <authorList>
            <person name="Spang A."/>
            <person name="Saw J.H."/>
            <person name="Jorgensen S.L."/>
            <person name="Zaremba-Niedzwiedzka K."/>
            <person name="Martijn J."/>
            <person name="Lind A.E."/>
            <person name="van Eijk R."/>
            <person name="Schleper C."/>
            <person name="Guy L."/>
            <person name="Ettema T.J."/>
        </authorList>
    </citation>
    <scope>NUCLEOTIDE SEQUENCE</scope>
</reference>
<name>A0A0F9K611_9ZZZZ</name>
<evidence type="ECO:0000313" key="1">
    <source>
        <dbReference type="EMBL" id="KKM06613.1"/>
    </source>
</evidence>
<organism evidence="1">
    <name type="scientific">marine sediment metagenome</name>
    <dbReference type="NCBI Taxonomy" id="412755"/>
    <lineage>
        <taxon>unclassified sequences</taxon>
        <taxon>metagenomes</taxon>
        <taxon>ecological metagenomes</taxon>
    </lineage>
</organism>